<comment type="caution">
    <text evidence="1">The sequence shown here is derived from an EMBL/GenBank/DDBJ whole genome shotgun (WGS) entry which is preliminary data.</text>
</comment>
<name>A0A327NR71_9BACT</name>
<reference evidence="1 2" key="1">
    <citation type="submission" date="2018-06" db="EMBL/GenBank/DDBJ databases">
        <title>Spirosoma sp. HMF3257 Genome sequencing and assembly.</title>
        <authorList>
            <person name="Kang H."/>
            <person name="Cha I."/>
            <person name="Kim H."/>
            <person name="Kang J."/>
            <person name="Joh K."/>
        </authorList>
    </citation>
    <scope>NUCLEOTIDE SEQUENCE [LARGE SCALE GENOMIC DNA]</scope>
    <source>
        <strain evidence="1 2">HMF3257</strain>
    </source>
</reference>
<accession>A0A327NR71</accession>
<dbReference type="AlphaFoldDB" id="A0A327NR71"/>
<organism evidence="1 2">
    <name type="scientific">Spirosoma telluris</name>
    <dbReference type="NCBI Taxonomy" id="2183553"/>
    <lineage>
        <taxon>Bacteria</taxon>
        <taxon>Pseudomonadati</taxon>
        <taxon>Bacteroidota</taxon>
        <taxon>Cytophagia</taxon>
        <taxon>Cytophagales</taxon>
        <taxon>Cytophagaceae</taxon>
        <taxon>Spirosoma</taxon>
    </lineage>
</organism>
<dbReference type="OrthoDB" id="886540at2"/>
<evidence type="ECO:0000313" key="2">
    <source>
        <dbReference type="Proteomes" id="UP000249016"/>
    </source>
</evidence>
<keyword evidence="2" id="KW-1185">Reference proteome</keyword>
<gene>
    <name evidence="1" type="ORF">HMF3257_23990</name>
</gene>
<evidence type="ECO:0000313" key="1">
    <source>
        <dbReference type="EMBL" id="RAI76456.1"/>
    </source>
</evidence>
<sequence length="74" mass="8535">MQQIILQPQTPDELRLVKQFAKVMKIKATTVKETPKARKKREILDSIERGLAEIKLHQEGKITLKTAQQVLDEL</sequence>
<dbReference type="Proteomes" id="UP000249016">
    <property type="component" value="Unassembled WGS sequence"/>
</dbReference>
<proteinExistence type="predicted"/>
<protein>
    <submittedName>
        <fullName evidence="1">Uncharacterized protein</fullName>
    </submittedName>
</protein>
<dbReference type="EMBL" id="QLII01000001">
    <property type="protein sequence ID" value="RAI76456.1"/>
    <property type="molecule type" value="Genomic_DNA"/>
</dbReference>
<dbReference type="RefSeq" id="WP_111346104.1">
    <property type="nucleotide sequence ID" value="NZ_QLII01000001.1"/>
</dbReference>